<dbReference type="AlphaFoldDB" id="A0A9X3IVI7"/>
<evidence type="ECO:0000256" key="1">
    <source>
        <dbReference type="SAM" id="MobiDB-lite"/>
    </source>
</evidence>
<dbReference type="Proteomes" id="UP001150924">
    <property type="component" value="Unassembled WGS sequence"/>
</dbReference>
<reference evidence="2" key="1">
    <citation type="submission" date="2022-11" db="EMBL/GenBank/DDBJ databases">
        <title>Minimal conservation of predation-associated metabolite biosynthetic gene clusters underscores biosynthetic potential of Myxococcota including descriptions for ten novel species: Archangium lansinium sp. nov., Myxococcus landrumus sp. nov., Nannocystis bai.</title>
        <authorList>
            <person name="Ahearne A."/>
            <person name="Stevens C."/>
            <person name="Phillips K."/>
        </authorList>
    </citation>
    <scope>NUCLEOTIDE SEQUENCE</scope>
    <source>
        <strain evidence="2">Na p29</strain>
    </source>
</reference>
<name>A0A9X3IVI7_9BACT</name>
<comment type="caution">
    <text evidence="2">The sequence shown here is derived from an EMBL/GenBank/DDBJ whole genome shotgun (WGS) entry which is preliminary data.</text>
</comment>
<keyword evidence="3" id="KW-1185">Reference proteome</keyword>
<evidence type="ECO:0000313" key="3">
    <source>
        <dbReference type="Proteomes" id="UP001150924"/>
    </source>
</evidence>
<dbReference type="PROSITE" id="PS51257">
    <property type="entry name" value="PROKAR_LIPOPROTEIN"/>
    <property type="match status" value="1"/>
</dbReference>
<protein>
    <submittedName>
        <fullName evidence="2">Uncharacterized protein</fullName>
    </submittedName>
</protein>
<dbReference type="EMBL" id="JAPNKE010000002">
    <property type="protein sequence ID" value="MCY1005426.1"/>
    <property type="molecule type" value="Genomic_DNA"/>
</dbReference>
<accession>A0A9X3IVI7</accession>
<sequence length="102" mass="10703">MPARAVLFLALVLIACGHTSRLGEEAAEAPEPVGPPQDQAKGEVEAEVEVEAPAKQAPTAQVITFSGDDADPEPPAQIRSPPKRPPIPSFQLFGTRPTDGPQ</sequence>
<proteinExistence type="predicted"/>
<organism evidence="2 3">
    <name type="scientific">Nannocystis pusilla</name>
    <dbReference type="NCBI Taxonomy" id="889268"/>
    <lineage>
        <taxon>Bacteria</taxon>
        <taxon>Pseudomonadati</taxon>
        <taxon>Myxococcota</taxon>
        <taxon>Polyangia</taxon>
        <taxon>Nannocystales</taxon>
        <taxon>Nannocystaceae</taxon>
        <taxon>Nannocystis</taxon>
    </lineage>
</organism>
<evidence type="ECO:0000313" key="2">
    <source>
        <dbReference type="EMBL" id="MCY1005426.1"/>
    </source>
</evidence>
<dbReference type="RefSeq" id="WP_267767100.1">
    <property type="nucleotide sequence ID" value="NZ_JAPNKE010000002.1"/>
</dbReference>
<gene>
    <name evidence="2" type="ORF">OV079_07550</name>
</gene>
<feature type="region of interest" description="Disordered" evidence="1">
    <location>
        <begin position="23"/>
        <end position="102"/>
    </location>
</feature>